<keyword evidence="4" id="KW-1185">Reference proteome</keyword>
<evidence type="ECO:0000313" key="4">
    <source>
        <dbReference type="Proteomes" id="UP000316270"/>
    </source>
</evidence>
<organism evidence="3 4">
    <name type="scientific">Venturia effusa</name>
    <dbReference type="NCBI Taxonomy" id="50376"/>
    <lineage>
        <taxon>Eukaryota</taxon>
        <taxon>Fungi</taxon>
        <taxon>Dikarya</taxon>
        <taxon>Ascomycota</taxon>
        <taxon>Pezizomycotina</taxon>
        <taxon>Dothideomycetes</taxon>
        <taxon>Pleosporomycetidae</taxon>
        <taxon>Venturiales</taxon>
        <taxon>Venturiaceae</taxon>
        <taxon>Venturia</taxon>
    </lineage>
</organism>
<feature type="transmembrane region" description="Helical" evidence="2">
    <location>
        <begin position="30"/>
        <end position="51"/>
    </location>
</feature>
<gene>
    <name evidence="3" type="ORF">FKW77_002417</name>
</gene>
<evidence type="ECO:0000313" key="3">
    <source>
        <dbReference type="EMBL" id="QDS76799.1"/>
    </source>
</evidence>
<dbReference type="Proteomes" id="UP000316270">
    <property type="component" value="Chromosome 16"/>
</dbReference>
<evidence type="ECO:0000256" key="2">
    <source>
        <dbReference type="SAM" id="Phobius"/>
    </source>
</evidence>
<protein>
    <submittedName>
        <fullName evidence="3">Uncharacterized protein</fullName>
    </submittedName>
</protein>
<feature type="compositionally biased region" description="Basic and acidic residues" evidence="1">
    <location>
        <begin position="157"/>
        <end position="181"/>
    </location>
</feature>
<dbReference type="AlphaFoldDB" id="A0A517LMC6"/>
<keyword evidence="2" id="KW-1133">Transmembrane helix</keyword>
<reference evidence="3 4" key="1">
    <citation type="submission" date="2019-07" db="EMBL/GenBank/DDBJ databases">
        <title>Finished genome of Venturia effusa.</title>
        <authorList>
            <person name="Young C.A."/>
            <person name="Cox M.P."/>
            <person name="Ganley A.R.D."/>
            <person name="David W.J."/>
        </authorList>
    </citation>
    <scope>NUCLEOTIDE SEQUENCE [LARGE SCALE GENOMIC DNA]</scope>
    <source>
        <strain evidence="4">albino</strain>
    </source>
</reference>
<dbReference type="OrthoDB" id="5388417at2759"/>
<name>A0A517LMC6_9PEZI</name>
<feature type="region of interest" description="Disordered" evidence="1">
    <location>
        <begin position="146"/>
        <end position="193"/>
    </location>
</feature>
<keyword evidence="2" id="KW-0812">Transmembrane</keyword>
<accession>A0A517LMC6</accession>
<sequence>MSPHSILHARDGAPSGSEQASAITPMMYNLLIALVVLFALIAVLVSGLLILRTRRNRNKLRQLQQDEALPTYEPAGRRSLIRSTLTINAPAYVEHEKRSLMKEGSPPGSPIPEIRITFPEEIDEGGHRKSGRVVVVKVGEHTVGMEPVNESAPSYQDSEKERYESLDLDRMGGLKEKENKEIAVGSTGDKRWN</sequence>
<keyword evidence="2" id="KW-0472">Membrane</keyword>
<evidence type="ECO:0000256" key="1">
    <source>
        <dbReference type="SAM" id="MobiDB-lite"/>
    </source>
</evidence>
<proteinExistence type="predicted"/>
<dbReference type="EMBL" id="CP042200">
    <property type="protein sequence ID" value="QDS76799.1"/>
    <property type="molecule type" value="Genomic_DNA"/>
</dbReference>